<dbReference type="InterPro" id="IPR053153">
    <property type="entry name" value="APC_K+_Transporter"/>
</dbReference>
<feature type="transmembrane region" description="Helical" evidence="5">
    <location>
        <begin position="252"/>
        <end position="271"/>
    </location>
</feature>
<feature type="transmembrane region" description="Helical" evidence="5">
    <location>
        <begin position="407"/>
        <end position="426"/>
    </location>
</feature>
<name>A0ABP8U220_9ACTN</name>
<evidence type="ECO:0000256" key="1">
    <source>
        <dbReference type="ARBA" id="ARBA00004141"/>
    </source>
</evidence>
<evidence type="ECO:0000256" key="4">
    <source>
        <dbReference type="ARBA" id="ARBA00023136"/>
    </source>
</evidence>
<dbReference type="EMBL" id="BAABHK010000001">
    <property type="protein sequence ID" value="GAA4620253.1"/>
    <property type="molecule type" value="Genomic_DNA"/>
</dbReference>
<dbReference type="PANTHER" id="PTHR47704">
    <property type="entry name" value="POTASSIUM TRANSPORTER KIMA"/>
    <property type="match status" value="1"/>
</dbReference>
<gene>
    <name evidence="6" type="ORF">GCM10023196_003490</name>
</gene>
<evidence type="ECO:0000313" key="7">
    <source>
        <dbReference type="Proteomes" id="UP001501442"/>
    </source>
</evidence>
<accession>A0ABP8U220</accession>
<feature type="transmembrane region" description="Helical" evidence="5">
    <location>
        <begin position="373"/>
        <end position="395"/>
    </location>
</feature>
<evidence type="ECO:0000256" key="2">
    <source>
        <dbReference type="ARBA" id="ARBA00022692"/>
    </source>
</evidence>
<feature type="transmembrane region" description="Helical" evidence="5">
    <location>
        <begin position="146"/>
        <end position="166"/>
    </location>
</feature>
<feature type="transmembrane region" description="Helical" evidence="5">
    <location>
        <begin position="432"/>
        <end position="450"/>
    </location>
</feature>
<feature type="transmembrane region" description="Helical" evidence="5">
    <location>
        <begin position="108"/>
        <end position="134"/>
    </location>
</feature>
<dbReference type="Proteomes" id="UP001501442">
    <property type="component" value="Unassembled WGS sequence"/>
</dbReference>
<feature type="transmembrane region" description="Helical" evidence="5">
    <location>
        <begin position="346"/>
        <end position="367"/>
    </location>
</feature>
<feature type="transmembrane region" description="Helical" evidence="5">
    <location>
        <begin position="64"/>
        <end position="88"/>
    </location>
</feature>
<feature type="transmembrane region" description="Helical" evidence="5">
    <location>
        <begin position="297"/>
        <end position="325"/>
    </location>
</feature>
<dbReference type="RefSeq" id="WP_345428592.1">
    <property type="nucleotide sequence ID" value="NZ_BAABHK010000001.1"/>
</dbReference>
<dbReference type="Pfam" id="PF13520">
    <property type="entry name" value="AA_permease_2"/>
    <property type="match status" value="1"/>
</dbReference>
<keyword evidence="2 5" id="KW-0812">Transmembrane</keyword>
<reference evidence="7" key="1">
    <citation type="journal article" date="2019" name="Int. J. Syst. Evol. Microbiol.">
        <title>The Global Catalogue of Microorganisms (GCM) 10K type strain sequencing project: providing services to taxonomists for standard genome sequencing and annotation.</title>
        <authorList>
            <consortium name="The Broad Institute Genomics Platform"/>
            <consortium name="The Broad Institute Genome Sequencing Center for Infectious Disease"/>
            <person name="Wu L."/>
            <person name="Ma J."/>
        </authorList>
    </citation>
    <scope>NUCLEOTIDE SEQUENCE [LARGE SCALE GENOMIC DNA]</scope>
    <source>
        <strain evidence="7">JCM 17939</strain>
    </source>
</reference>
<feature type="transmembrane region" description="Helical" evidence="5">
    <location>
        <begin position="172"/>
        <end position="192"/>
    </location>
</feature>
<keyword evidence="7" id="KW-1185">Reference proteome</keyword>
<protein>
    <submittedName>
        <fullName evidence="6">APC family permease</fullName>
    </submittedName>
</protein>
<evidence type="ECO:0000256" key="3">
    <source>
        <dbReference type="ARBA" id="ARBA00022989"/>
    </source>
</evidence>
<keyword evidence="4 5" id="KW-0472">Membrane</keyword>
<proteinExistence type="predicted"/>
<evidence type="ECO:0000313" key="6">
    <source>
        <dbReference type="EMBL" id="GAA4620253.1"/>
    </source>
</evidence>
<organism evidence="6 7">
    <name type="scientific">Actinoallomurus vinaceus</name>
    <dbReference type="NCBI Taxonomy" id="1080074"/>
    <lineage>
        <taxon>Bacteria</taxon>
        <taxon>Bacillati</taxon>
        <taxon>Actinomycetota</taxon>
        <taxon>Actinomycetes</taxon>
        <taxon>Streptosporangiales</taxon>
        <taxon>Thermomonosporaceae</taxon>
        <taxon>Actinoallomurus</taxon>
    </lineage>
</organism>
<dbReference type="Gene3D" id="1.20.1740.10">
    <property type="entry name" value="Amino acid/polyamine transporter I"/>
    <property type="match status" value="1"/>
</dbReference>
<evidence type="ECO:0000256" key="5">
    <source>
        <dbReference type="SAM" id="Phobius"/>
    </source>
</evidence>
<dbReference type="PANTHER" id="PTHR47704:SF1">
    <property type="entry name" value="POTASSIUM TRANSPORTER KIMA"/>
    <property type="match status" value="1"/>
</dbReference>
<comment type="caution">
    <text evidence="6">The sequence shown here is derived from an EMBL/GenBank/DDBJ whole genome shotgun (WGS) entry which is preliminary data.</text>
</comment>
<dbReference type="InterPro" id="IPR002293">
    <property type="entry name" value="AA/rel_permease1"/>
</dbReference>
<sequence>MSLGTAPKKVVPRVPLRHGEGNKEHLTSFGGLAALSLDALSSVAYGPEAIVLVLVAAGTSALRLTVPITLAIAGLLVVLVVSYCQVISVHPDGGGAYAVGKKDLGPTVSLLAAASLVVDYVLTVAVSLAAGAASLASAFPSLRHHILAMCLIGLVLITAVNLWGIAESARVLMLPMVAFLAAIFGVIIVGLVRAHPAVVVGSAQPVHVSEALGTIVILKAFAAGCSALTGIEAIANGVPTFRRPRARRAQRTELMLGALLGAMLIGLAVLIGREHVAPRGGVTVLAQLTAGSFGTGWAYYATNIAVTVVLALAANTSFGGLPVLMSLLSTDDRLPHLFGLRAERPVYRYGVVALAVFAAVLLLATGAATHRLIPLYAIGVFIGFTISQSGLVRHWHGRRSRRWRLRAVLNGTGAVLTATAAVVFLASKFTSGAWVVVLTVPALMLLFSRIQSYYRAVGLELDLGRHPNRPRPAESLVIVPVGGISKLTEHALHAALSLGDDVVAVSVHPEAAQSAAFRTEWDRWNPGVRLDTLNSPHRSLVHPIVDYVRRAQQDDRQVAVLIPEVQPRRWRYRILQNQRGLLLATVLRASTDAVICTIPYRLTTR</sequence>
<keyword evidence="3 5" id="KW-1133">Transmembrane helix</keyword>
<comment type="subcellular location">
    <subcellularLocation>
        <location evidence="1">Membrane</location>
        <topology evidence="1">Multi-pass membrane protein</topology>
    </subcellularLocation>
</comment>